<reference evidence="3 4" key="1">
    <citation type="submission" date="2020-04" db="EMBL/GenBank/DDBJ databases">
        <title>Sequencing and Assembly of C. fimi.</title>
        <authorList>
            <person name="Ramsey A.R."/>
        </authorList>
    </citation>
    <scope>NUCLEOTIDE SEQUENCE [LARGE SCALE GENOMIC DNA]</scope>
    <source>
        <strain evidence="3 4">SB</strain>
    </source>
</reference>
<evidence type="ECO:0000256" key="1">
    <source>
        <dbReference type="SAM" id="MobiDB-lite"/>
    </source>
</evidence>
<dbReference type="Pfam" id="PF13466">
    <property type="entry name" value="STAS_2"/>
    <property type="match status" value="1"/>
</dbReference>
<dbReference type="SUPFAM" id="SSF52091">
    <property type="entry name" value="SpoIIaa-like"/>
    <property type="match status" value="1"/>
</dbReference>
<feature type="domain" description="STAS" evidence="2">
    <location>
        <begin position="65"/>
        <end position="126"/>
    </location>
</feature>
<dbReference type="InterPro" id="IPR002645">
    <property type="entry name" value="STAS_dom"/>
</dbReference>
<keyword evidence="4" id="KW-1185">Reference proteome</keyword>
<name>A0A7Y0M0H4_CELFI</name>
<dbReference type="InterPro" id="IPR058548">
    <property type="entry name" value="MlaB-like_STAS"/>
</dbReference>
<protein>
    <submittedName>
        <fullName evidence="3">STAS domain-containing protein</fullName>
    </submittedName>
</protein>
<dbReference type="RefSeq" id="WP_169325663.1">
    <property type="nucleotide sequence ID" value="NZ_JABCJJ010000029.1"/>
</dbReference>
<sequence>MDADAGPGRDASSDAPSGRGTGGVDLTSTEHGLVVAFWGVVDDVVRDRGTADLWELRAPGGTLEIDCSRVTAMDSIGLSILVRLVRDAVEDDQRVRFTRASAPVAELLATSGVRDWMLDLGVEVGP</sequence>
<dbReference type="PROSITE" id="PS50801">
    <property type="entry name" value="STAS"/>
    <property type="match status" value="1"/>
</dbReference>
<gene>
    <name evidence="3" type="ORF">HIR71_13905</name>
</gene>
<dbReference type="CDD" id="cd07043">
    <property type="entry name" value="STAS_anti-anti-sigma_factors"/>
    <property type="match status" value="1"/>
</dbReference>
<accession>A0A7Y0M0H4</accession>
<evidence type="ECO:0000313" key="3">
    <source>
        <dbReference type="EMBL" id="NMR21294.1"/>
    </source>
</evidence>
<dbReference type="AlphaFoldDB" id="A0A7Y0M0H4"/>
<proteinExistence type="predicted"/>
<evidence type="ECO:0000259" key="2">
    <source>
        <dbReference type="PROSITE" id="PS50801"/>
    </source>
</evidence>
<dbReference type="Gene3D" id="3.30.750.24">
    <property type="entry name" value="STAS domain"/>
    <property type="match status" value="1"/>
</dbReference>
<organism evidence="3 4">
    <name type="scientific">Cellulomonas fimi</name>
    <dbReference type="NCBI Taxonomy" id="1708"/>
    <lineage>
        <taxon>Bacteria</taxon>
        <taxon>Bacillati</taxon>
        <taxon>Actinomycetota</taxon>
        <taxon>Actinomycetes</taxon>
        <taxon>Micrococcales</taxon>
        <taxon>Cellulomonadaceae</taxon>
        <taxon>Cellulomonas</taxon>
    </lineage>
</organism>
<evidence type="ECO:0000313" key="4">
    <source>
        <dbReference type="Proteomes" id="UP000562124"/>
    </source>
</evidence>
<comment type="caution">
    <text evidence="3">The sequence shown here is derived from an EMBL/GenBank/DDBJ whole genome shotgun (WGS) entry which is preliminary data.</text>
</comment>
<dbReference type="InterPro" id="IPR036513">
    <property type="entry name" value="STAS_dom_sf"/>
</dbReference>
<dbReference type="EMBL" id="JABCJJ010000029">
    <property type="protein sequence ID" value="NMR21294.1"/>
    <property type="molecule type" value="Genomic_DNA"/>
</dbReference>
<feature type="region of interest" description="Disordered" evidence="1">
    <location>
        <begin position="1"/>
        <end position="25"/>
    </location>
</feature>
<dbReference type="Proteomes" id="UP000562124">
    <property type="component" value="Unassembled WGS sequence"/>
</dbReference>